<feature type="region of interest" description="Disordered" evidence="1">
    <location>
        <begin position="1"/>
        <end position="159"/>
    </location>
</feature>
<accession>X6PCF5</accession>
<evidence type="ECO:0000313" key="2">
    <source>
        <dbReference type="EMBL" id="ETO35783.1"/>
    </source>
</evidence>
<feature type="compositionally biased region" description="Acidic residues" evidence="1">
    <location>
        <begin position="129"/>
        <end position="139"/>
    </location>
</feature>
<dbReference type="AlphaFoldDB" id="X6PCF5"/>
<gene>
    <name evidence="2" type="ORF">RFI_01279</name>
</gene>
<feature type="compositionally biased region" description="Acidic residues" evidence="1">
    <location>
        <begin position="255"/>
        <end position="279"/>
    </location>
</feature>
<reference evidence="2 3" key="1">
    <citation type="journal article" date="2013" name="Curr. Biol.">
        <title>The Genome of the Foraminiferan Reticulomyxa filosa.</title>
        <authorList>
            <person name="Glockner G."/>
            <person name="Hulsmann N."/>
            <person name="Schleicher M."/>
            <person name="Noegel A.A."/>
            <person name="Eichinger L."/>
            <person name="Gallinger C."/>
            <person name="Pawlowski J."/>
            <person name="Sierra R."/>
            <person name="Euteneuer U."/>
            <person name="Pillet L."/>
            <person name="Moustafa A."/>
            <person name="Platzer M."/>
            <person name="Groth M."/>
            <person name="Szafranski K."/>
            <person name="Schliwa M."/>
        </authorList>
    </citation>
    <scope>NUCLEOTIDE SEQUENCE [LARGE SCALE GENOMIC DNA]</scope>
</reference>
<feature type="region of interest" description="Disordered" evidence="1">
    <location>
        <begin position="171"/>
        <end position="317"/>
    </location>
</feature>
<feature type="compositionally biased region" description="Polar residues" evidence="1">
    <location>
        <begin position="72"/>
        <end position="95"/>
    </location>
</feature>
<proteinExistence type="predicted"/>
<name>X6PCF5_RETFI</name>
<dbReference type="EMBL" id="ASPP01001292">
    <property type="protein sequence ID" value="ETO35783.1"/>
    <property type="molecule type" value="Genomic_DNA"/>
</dbReference>
<keyword evidence="3" id="KW-1185">Reference proteome</keyword>
<comment type="caution">
    <text evidence="2">The sequence shown here is derived from an EMBL/GenBank/DDBJ whole genome shotgun (WGS) entry which is preliminary data.</text>
</comment>
<organism evidence="2 3">
    <name type="scientific">Reticulomyxa filosa</name>
    <dbReference type="NCBI Taxonomy" id="46433"/>
    <lineage>
        <taxon>Eukaryota</taxon>
        <taxon>Sar</taxon>
        <taxon>Rhizaria</taxon>
        <taxon>Retaria</taxon>
        <taxon>Foraminifera</taxon>
        <taxon>Monothalamids</taxon>
        <taxon>Reticulomyxidae</taxon>
        <taxon>Reticulomyxa</taxon>
    </lineage>
</organism>
<protein>
    <submittedName>
        <fullName evidence="2">Uncharacterized protein</fullName>
    </submittedName>
</protein>
<sequence>MNATGAGEEIVDLNETETGIEEEIQLDNQETVHTPAPTDKTEPRLQADLPSGSENKPHAEEAVFANEMEPHTLSSANKQPSSKEAVTAEPQTSANVEPVDESESKSPYSSGGMLPRKRKREEMENWSENLEEEEEEEVETISVDNTPLPKRRKQDPLLTASEEKAVIIISPDAQGKDLQQTTPHVEGGLFTGAKFTSSSKEEELLDVSGPAQPLSPATLGDDINEIDLTEDHTAQDKAIDIISPNSEDKTHNSYDFDESEMEDDSNTDDNDDDDDEENPDSLVEFMQDSNQADHLQTEESGEQNDDLEENTEDLTED</sequence>
<dbReference type="Proteomes" id="UP000023152">
    <property type="component" value="Unassembled WGS sequence"/>
</dbReference>
<feature type="compositionally biased region" description="Basic and acidic residues" evidence="1">
    <location>
        <begin position="229"/>
        <end position="239"/>
    </location>
</feature>
<feature type="compositionally biased region" description="Acidic residues" evidence="1">
    <location>
        <begin position="9"/>
        <end position="25"/>
    </location>
</feature>
<feature type="compositionally biased region" description="Acidic residues" evidence="1">
    <location>
        <begin position="299"/>
        <end position="317"/>
    </location>
</feature>
<evidence type="ECO:0000256" key="1">
    <source>
        <dbReference type="SAM" id="MobiDB-lite"/>
    </source>
</evidence>
<evidence type="ECO:0000313" key="3">
    <source>
        <dbReference type="Proteomes" id="UP000023152"/>
    </source>
</evidence>